<protein>
    <submittedName>
        <fullName evidence="1">4965_t:CDS:1</fullName>
    </submittedName>
</protein>
<evidence type="ECO:0000313" key="1">
    <source>
        <dbReference type="EMBL" id="CAG8546679.1"/>
    </source>
</evidence>
<sequence>MDLDDEDIKIIEKNKVAAGTIALLIKALNGEVQVPASLQEPETAEDFEKTCINELPHNPISTSEENSVGTHLPENDLPEATRINKQSHDLVNAEHDLQIAKAIEKTHDPISISEEVDAHLPLGSSVIMNFGIVTIPNDRVHNSFKMEINVLRKLFADEHPAQMHLSQLEAQLKASCVLSGRGASSVSPCEARCALVRLDVSLSPKTKQMPRKMKKTYRRKISKLTKMLAKKEVVKEEIEIAKNSVIAKGYHRINKHYEDYHEASTQLVKRNLSDDGNEVSLATKRARTTK</sequence>
<accession>A0A9N9AVP0</accession>
<dbReference type="Proteomes" id="UP000789342">
    <property type="component" value="Unassembled WGS sequence"/>
</dbReference>
<evidence type="ECO:0000313" key="2">
    <source>
        <dbReference type="Proteomes" id="UP000789342"/>
    </source>
</evidence>
<dbReference type="EMBL" id="CAJVPV010003227">
    <property type="protein sequence ID" value="CAG8546679.1"/>
    <property type="molecule type" value="Genomic_DNA"/>
</dbReference>
<proteinExistence type="predicted"/>
<dbReference type="OrthoDB" id="2338242at2759"/>
<organism evidence="1 2">
    <name type="scientific">Acaulospora morrowiae</name>
    <dbReference type="NCBI Taxonomy" id="94023"/>
    <lineage>
        <taxon>Eukaryota</taxon>
        <taxon>Fungi</taxon>
        <taxon>Fungi incertae sedis</taxon>
        <taxon>Mucoromycota</taxon>
        <taxon>Glomeromycotina</taxon>
        <taxon>Glomeromycetes</taxon>
        <taxon>Diversisporales</taxon>
        <taxon>Acaulosporaceae</taxon>
        <taxon>Acaulospora</taxon>
    </lineage>
</organism>
<reference evidence="1" key="1">
    <citation type="submission" date="2021-06" db="EMBL/GenBank/DDBJ databases">
        <authorList>
            <person name="Kallberg Y."/>
            <person name="Tangrot J."/>
            <person name="Rosling A."/>
        </authorList>
    </citation>
    <scope>NUCLEOTIDE SEQUENCE</scope>
    <source>
        <strain evidence="1">CL551</strain>
    </source>
</reference>
<keyword evidence="2" id="KW-1185">Reference proteome</keyword>
<comment type="caution">
    <text evidence="1">The sequence shown here is derived from an EMBL/GenBank/DDBJ whole genome shotgun (WGS) entry which is preliminary data.</text>
</comment>
<dbReference type="AlphaFoldDB" id="A0A9N9AVP0"/>
<gene>
    <name evidence="1" type="ORF">AMORRO_LOCUS5380</name>
</gene>
<name>A0A9N9AVP0_9GLOM</name>